<evidence type="ECO:0000256" key="7">
    <source>
        <dbReference type="ARBA" id="ARBA00022801"/>
    </source>
</evidence>
<dbReference type="Proteomes" id="UP001363151">
    <property type="component" value="Unassembled WGS sequence"/>
</dbReference>
<comment type="similarity">
    <text evidence="2">Belongs to the esterase D family.</text>
</comment>
<keyword evidence="6" id="KW-0479">Metal-binding</keyword>
<evidence type="ECO:0000259" key="10">
    <source>
        <dbReference type="Pfam" id="PF00107"/>
    </source>
</evidence>
<dbReference type="EMBL" id="JBBJCI010000368">
    <property type="protein sequence ID" value="KAK7232461.1"/>
    <property type="molecule type" value="Genomic_DNA"/>
</dbReference>
<dbReference type="Gene3D" id="3.40.50.720">
    <property type="entry name" value="NAD(P)-binding Rossmann-like Domain"/>
    <property type="match status" value="1"/>
</dbReference>
<evidence type="ECO:0000256" key="3">
    <source>
        <dbReference type="ARBA" id="ARBA00012479"/>
    </source>
</evidence>
<dbReference type="NCBIfam" id="TIGR02818">
    <property type="entry name" value="adh_III_F_hyde"/>
    <property type="match status" value="1"/>
</dbReference>
<dbReference type="Pfam" id="PF08240">
    <property type="entry name" value="ADH_N"/>
    <property type="match status" value="1"/>
</dbReference>
<dbReference type="InterPro" id="IPR000801">
    <property type="entry name" value="Esterase-like"/>
</dbReference>
<dbReference type="PANTHER" id="PTHR43880">
    <property type="entry name" value="ALCOHOL DEHYDROGENASE"/>
    <property type="match status" value="1"/>
</dbReference>
<keyword evidence="5" id="KW-0719">Serine esterase</keyword>
<evidence type="ECO:0000256" key="4">
    <source>
        <dbReference type="ARBA" id="ARBA00016774"/>
    </source>
</evidence>
<gene>
    <name evidence="12" type="ORF">SO694_00032245</name>
</gene>
<dbReference type="Pfam" id="PF00756">
    <property type="entry name" value="Esterase"/>
    <property type="match status" value="1"/>
</dbReference>
<protein>
    <recommendedName>
        <fullName evidence="4">S-formylglutathione hydrolase</fullName>
        <ecNumber evidence="3">3.1.2.12</ecNumber>
    </recommendedName>
</protein>
<organism evidence="12 13">
    <name type="scientific">Aureococcus anophagefferens</name>
    <name type="common">Harmful bloom alga</name>
    <dbReference type="NCBI Taxonomy" id="44056"/>
    <lineage>
        <taxon>Eukaryota</taxon>
        <taxon>Sar</taxon>
        <taxon>Stramenopiles</taxon>
        <taxon>Ochrophyta</taxon>
        <taxon>Pelagophyceae</taxon>
        <taxon>Pelagomonadales</taxon>
        <taxon>Pelagomonadaceae</taxon>
        <taxon>Aureococcus</taxon>
    </lineage>
</organism>
<evidence type="ECO:0000256" key="2">
    <source>
        <dbReference type="ARBA" id="ARBA00005622"/>
    </source>
</evidence>
<dbReference type="InterPro" id="IPR011032">
    <property type="entry name" value="GroES-like_sf"/>
</dbReference>
<dbReference type="Gene3D" id="3.90.180.10">
    <property type="entry name" value="Medium-chain alcohol dehydrogenases, catalytic domain"/>
    <property type="match status" value="1"/>
</dbReference>
<sequence length="692" mass="73142">MATVISKVKVGGGTLTRASHASACTQGTMTFAVFVPDSVCGPPAGGWPVLYWLSGLTCTDENFSTKGGAFGFAAKEGVALVMPDTSPRGAGVAGEDDSYDLGSGAGFYVDATAPKWAKYQMYTYVTKELPALVVAEFAISPTLQSVFGHSMGGHGALTLAMRDPAAYASVSAFAPITHPTAVPWGQKAFGEYLGGVEGAPDACDLVEKSGPFDFEILVDQGDADTFLTGDVDQLMPTKFKEVCKAKNQKLRLRTREGYDHSYYFISSFVGEHVAFHAAALRARALAAVVDLPPPVPTTATSVLSQLHSAVVGCPVIHQPITCKAMVAWKAKEDLKLETIVVAPPKAGEVRVKVVANALCHTDVYTWSGQDPEGLFPSILGHEAGCIVEAVGEGVTSVRVGDHVVPGYTPQCSETSCIFCMSPKTNLCPKIRSSQGKGVMPDGTSRFSLEDGTVLYHFMGCSTFAEYSVLAEISCAKIAPTMPLYKACLFGCGVSTGMGAVLNTTKVYPGATVAVFGLGAVGLAVIQAAKTVGARRIIAVDINPDKFELARQIGATDTVDPTACEKPVQQVIVGMTQWGVDFSYDCTGNVQVMRAALECAHRGWGTSCVIGVAASGKEISTRPFQLVTGRTWVGTAFGGFKTRTDVPKLVDQHLAGELPIDHFITHTLQGVDKTMEAIHILESGKCLRCVVLY</sequence>
<dbReference type="SUPFAM" id="SSF53474">
    <property type="entry name" value="alpha/beta-Hydrolases"/>
    <property type="match status" value="1"/>
</dbReference>
<dbReference type="InterPro" id="IPR014183">
    <property type="entry name" value="ADH_3"/>
</dbReference>
<evidence type="ECO:0000259" key="11">
    <source>
        <dbReference type="Pfam" id="PF08240"/>
    </source>
</evidence>
<dbReference type="InterPro" id="IPR014186">
    <property type="entry name" value="S-formylglutathione_hydrol"/>
</dbReference>
<dbReference type="GO" id="GO:0016787">
    <property type="term" value="F:hydrolase activity"/>
    <property type="evidence" value="ECO:0007669"/>
    <property type="project" value="UniProtKB-KW"/>
</dbReference>
<name>A0ABR1FKD1_AURAN</name>
<dbReference type="SUPFAM" id="SSF50129">
    <property type="entry name" value="GroES-like"/>
    <property type="match status" value="1"/>
</dbReference>
<dbReference type="Pfam" id="PF00107">
    <property type="entry name" value="ADH_zinc_N"/>
    <property type="match status" value="1"/>
</dbReference>
<dbReference type="InterPro" id="IPR029058">
    <property type="entry name" value="AB_hydrolase_fold"/>
</dbReference>
<dbReference type="SUPFAM" id="SSF51735">
    <property type="entry name" value="NAD(P)-binding Rossmann-fold domains"/>
    <property type="match status" value="1"/>
</dbReference>
<evidence type="ECO:0000313" key="12">
    <source>
        <dbReference type="EMBL" id="KAK7232461.1"/>
    </source>
</evidence>
<keyword evidence="7 12" id="KW-0378">Hydrolase</keyword>
<accession>A0ABR1FKD1</accession>
<dbReference type="InterPro" id="IPR036291">
    <property type="entry name" value="NAD(P)-bd_dom_sf"/>
</dbReference>
<dbReference type="InterPro" id="IPR013154">
    <property type="entry name" value="ADH-like_N"/>
</dbReference>
<keyword evidence="13" id="KW-1185">Reference proteome</keyword>
<evidence type="ECO:0000256" key="6">
    <source>
        <dbReference type="ARBA" id="ARBA00022723"/>
    </source>
</evidence>
<dbReference type="EC" id="3.1.2.12" evidence="3"/>
<dbReference type="CDD" id="cd08300">
    <property type="entry name" value="alcohol_DH_class_III"/>
    <property type="match status" value="1"/>
</dbReference>
<dbReference type="PANTHER" id="PTHR43880:SF12">
    <property type="entry name" value="ALCOHOL DEHYDROGENASE CLASS-3"/>
    <property type="match status" value="1"/>
</dbReference>
<evidence type="ECO:0000313" key="13">
    <source>
        <dbReference type="Proteomes" id="UP001363151"/>
    </source>
</evidence>
<reference evidence="12 13" key="1">
    <citation type="submission" date="2024-03" db="EMBL/GenBank/DDBJ databases">
        <title>Aureococcus anophagefferens CCMP1851 and Kratosvirus quantuckense: Draft genome of a second virus-susceptible host strain in the model system.</title>
        <authorList>
            <person name="Chase E."/>
            <person name="Truchon A.R."/>
            <person name="Schepens W."/>
            <person name="Wilhelm S.W."/>
        </authorList>
    </citation>
    <scope>NUCLEOTIDE SEQUENCE [LARGE SCALE GENOMIC DNA]</scope>
    <source>
        <strain evidence="12 13">CCMP1851</strain>
    </source>
</reference>
<evidence type="ECO:0000256" key="9">
    <source>
        <dbReference type="ARBA" id="ARBA00023027"/>
    </source>
</evidence>
<dbReference type="InterPro" id="IPR013149">
    <property type="entry name" value="ADH-like_C"/>
</dbReference>
<comment type="caution">
    <text evidence="12">The sequence shown here is derived from an EMBL/GenBank/DDBJ whole genome shotgun (WGS) entry which is preliminary data.</text>
</comment>
<evidence type="ECO:0000256" key="8">
    <source>
        <dbReference type="ARBA" id="ARBA00022833"/>
    </source>
</evidence>
<keyword evidence="9" id="KW-0520">NAD</keyword>
<feature type="domain" description="Alcohol dehydrogenase-like C-terminal" evidence="10">
    <location>
        <begin position="519"/>
        <end position="650"/>
    </location>
</feature>
<dbReference type="NCBIfam" id="TIGR02821">
    <property type="entry name" value="fghA_ester_D"/>
    <property type="match status" value="1"/>
</dbReference>
<dbReference type="Gene3D" id="3.40.50.1820">
    <property type="entry name" value="alpha/beta hydrolase"/>
    <property type="match status" value="1"/>
</dbReference>
<keyword evidence="8" id="KW-0862">Zinc</keyword>
<proteinExistence type="inferred from homology"/>
<evidence type="ECO:0000256" key="5">
    <source>
        <dbReference type="ARBA" id="ARBA00022487"/>
    </source>
</evidence>
<evidence type="ECO:0000256" key="1">
    <source>
        <dbReference type="ARBA" id="ARBA00001947"/>
    </source>
</evidence>
<comment type="cofactor">
    <cofactor evidence="1">
        <name>Zn(2+)</name>
        <dbReference type="ChEBI" id="CHEBI:29105"/>
    </cofactor>
</comment>
<feature type="domain" description="Alcohol dehydrogenase-like N-terminal" evidence="11">
    <location>
        <begin position="346"/>
        <end position="477"/>
    </location>
</feature>